<organism evidence="5 6">
    <name type="scientific">Puccinia striiformis f. sp. tritici PST-78</name>
    <dbReference type="NCBI Taxonomy" id="1165861"/>
    <lineage>
        <taxon>Eukaryota</taxon>
        <taxon>Fungi</taxon>
        <taxon>Dikarya</taxon>
        <taxon>Basidiomycota</taxon>
        <taxon>Pucciniomycotina</taxon>
        <taxon>Pucciniomycetes</taxon>
        <taxon>Pucciniales</taxon>
        <taxon>Pucciniaceae</taxon>
        <taxon>Puccinia</taxon>
    </lineage>
</organism>
<evidence type="ECO:0000256" key="2">
    <source>
        <dbReference type="ARBA" id="ARBA00023242"/>
    </source>
</evidence>
<evidence type="ECO:0000259" key="4">
    <source>
        <dbReference type="PROSITE" id="PS50013"/>
    </source>
</evidence>
<dbReference type="InterPro" id="IPR017984">
    <property type="entry name" value="Chromo_dom_subgr"/>
</dbReference>
<proteinExistence type="predicted"/>
<evidence type="ECO:0000256" key="1">
    <source>
        <dbReference type="ARBA" id="ARBA00004123"/>
    </source>
</evidence>
<dbReference type="SMART" id="SM00300">
    <property type="entry name" value="ChSh"/>
    <property type="match status" value="1"/>
</dbReference>
<dbReference type="InterPro" id="IPR016197">
    <property type="entry name" value="Chromo-like_dom_sf"/>
</dbReference>
<dbReference type="InterPro" id="IPR023780">
    <property type="entry name" value="Chromo_domain"/>
</dbReference>
<dbReference type="AlphaFoldDB" id="A0A0L0W0L9"/>
<dbReference type="OrthoDB" id="2507021at2759"/>
<dbReference type="InterPro" id="IPR000953">
    <property type="entry name" value="Chromo/chromo_shadow_dom"/>
</dbReference>
<dbReference type="SUPFAM" id="SSF54160">
    <property type="entry name" value="Chromo domain-like"/>
    <property type="match status" value="2"/>
</dbReference>
<protein>
    <recommendedName>
        <fullName evidence="4">Chromo domain-containing protein</fullName>
    </recommendedName>
</protein>
<evidence type="ECO:0000313" key="5">
    <source>
        <dbReference type="EMBL" id="KNF05063.1"/>
    </source>
</evidence>
<dbReference type="Pfam" id="PF01393">
    <property type="entry name" value="Chromo_shadow"/>
    <property type="match status" value="1"/>
</dbReference>
<name>A0A0L0W0L9_9BASI</name>
<comment type="caution">
    <text evidence="5">The sequence shown here is derived from an EMBL/GenBank/DDBJ whole genome shotgun (WGS) entry which is preliminary data.</text>
</comment>
<sequence>MSSKGKRNSTASTYSSNKKRRERELSPSSDDQPESVAKASPGEKSNKSSKKTNGSKPPKEANSDDEEEDDDAPDEEVFEVETIKSHRKKGGKLQYYVSWKGYKSDQDTWEPEKNLEEGAADILEQYKAAHKTDLLTKSARASGASGKSASKKSSKAAEVDKPDDDDDNNNIDDDDEQKKRKRKRSSQDKTTTSIASLRKNGTGGPTKADRDSVKNRKAVQSESEASAEGSPTDHEWHERHKKLASWDDLIQNVRNIEKPLIEDDDDKSQDTQETKNDMMRVCLSWKCGKVTWLSNKIARDKLPQRLIDFYEDHLQFTSCGP</sequence>
<dbReference type="SMART" id="SM00298">
    <property type="entry name" value="CHROMO"/>
    <property type="match status" value="1"/>
</dbReference>
<gene>
    <name evidence="5" type="ORF">PSTG_01694</name>
</gene>
<comment type="subcellular location">
    <subcellularLocation>
        <location evidence="1">Nucleus</location>
    </subcellularLocation>
</comment>
<dbReference type="PANTHER" id="PTHR22812">
    <property type="entry name" value="CHROMOBOX PROTEIN"/>
    <property type="match status" value="1"/>
</dbReference>
<dbReference type="STRING" id="1165861.A0A0L0W0L9"/>
<keyword evidence="2" id="KW-0539">Nucleus</keyword>
<feature type="compositionally biased region" description="Acidic residues" evidence="3">
    <location>
        <begin position="63"/>
        <end position="79"/>
    </location>
</feature>
<dbReference type="Gene3D" id="2.40.50.40">
    <property type="match status" value="2"/>
</dbReference>
<dbReference type="EMBL" id="AJIL01000009">
    <property type="protein sequence ID" value="KNF05063.1"/>
    <property type="molecule type" value="Genomic_DNA"/>
</dbReference>
<dbReference type="Proteomes" id="UP000054564">
    <property type="component" value="Unassembled WGS sequence"/>
</dbReference>
<dbReference type="GO" id="GO:0006338">
    <property type="term" value="P:chromatin remodeling"/>
    <property type="evidence" value="ECO:0007669"/>
    <property type="project" value="UniProtKB-ARBA"/>
</dbReference>
<accession>A0A0L0W0L9</accession>
<feature type="compositionally biased region" description="Low complexity" evidence="3">
    <location>
        <begin position="137"/>
        <end position="148"/>
    </location>
</feature>
<evidence type="ECO:0000256" key="3">
    <source>
        <dbReference type="SAM" id="MobiDB-lite"/>
    </source>
</evidence>
<feature type="domain" description="Chromo" evidence="4">
    <location>
        <begin position="78"/>
        <end position="138"/>
    </location>
</feature>
<dbReference type="InterPro" id="IPR051219">
    <property type="entry name" value="Heterochromatin_chromo-domain"/>
</dbReference>
<evidence type="ECO:0000313" key="6">
    <source>
        <dbReference type="Proteomes" id="UP000054564"/>
    </source>
</evidence>
<feature type="region of interest" description="Disordered" evidence="3">
    <location>
        <begin position="1"/>
        <end position="96"/>
    </location>
</feature>
<dbReference type="CDD" id="cd00024">
    <property type="entry name" value="CD_CSD"/>
    <property type="match status" value="1"/>
</dbReference>
<dbReference type="PRINTS" id="PR00504">
    <property type="entry name" value="CHROMODOMAIN"/>
</dbReference>
<feature type="region of interest" description="Disordered" evidence="3">
    <location>
        <begin position="136"/>
        <end position="240"/>
    </location>
</feature>
<feature type="compositionally biased region" description="Acidic residues" evidence="3">
    <location>
        <begin position="161"/>
        <end position="175"/>
    </location>
</feature>
<dbReference type="InterPro" id="IPR008251">
    <property type="entry name" value="Chromo_shadow_dom"/>
</dbReference>
<dbReference type="Pfam" id="PF00385">
    <property type="entry name" value="Chromo"/>
    <property type="match status" value="1"/>
</dbReference>
<dbReference type="GO" id="GO:0005634">
    <property type="term" value="C:nucleus"/>
    <property type="evidence" value="ECO:0007669"/>
    <property type="project" value="UniProtKB-SubCell"/>
</dbReference>
<dbReference type="PROSITE" id="PS50013">
    <property type="entry name" value="CHROMO_2"/>
    <property type="match status" value="1"/>
</dbReference>
<keyword evidence="6" id="KW-1185">Reference proteome</keyword>
<reference evidence="6" key="1">
    <citation type="submission" date="2014-03" db="EMBL/GenBank/DDBJ databases">
        <title>The Genome Sequence of Puccinia striiformis f. sp. tritici PST-78.</title>
        <authorList>
            <consortium name="The Broad Institute Genome Sequencing Platform"/>
            <person name="Cuomo C."/>
            <person name="Hulbert S."/>
            <person name="Chen X."/>
            <person name="Walker B."/>
            <person name="Young S.K."/>
            <person name="Zeng Q."/>
            <person name="Gargeya S."/>
            <person name="Fitzgerald M."/>
            <person name="Haas B."/>
            <person name="Abouelleil A."/>
            <person name="Alvarado L."/>
            <person name="Arachchi H.M."/>
            <person name="Berlin A.M."/>
            <person name="Chapman S.B."/>
            <person name="Goldberg J."/>
            <person name="Griggs A."/>
            <person name="Gujja S."/>
            <person name="Hansen M."/>
            <person name="Howarth C."/>
            <person name="Imamovic A."/>
            <person name="Larimer J."/>
            <person name="McCowan C."/>
            <person name="Montmayeur A."/>
            <person name="Murphy C."/>
            <person name="Neiman D."/>
            <person name="Pearson M."/>
            <person name="Priest M."/>
            <person name="Roberts A."/>
            <person name="Saif S."/>
            <person name="Shea T."/>
            <person name="Sisk P."/>
            <person name="Sykes S."/>
            <person name="Wortman J."/>
            <person name="Nusbaum C."/>
            <person name="Birren B."/>
        </authorList>
    </citation>
    <scope>NUCLEOTIDE SEQUENCE [LARGE SCALE GENOMIC DNA]</scope>
    <source>
        <strain evidence="6">race PST-78</strain>
    </source>
</reference>